<organism evidence="1 2">
    <name type="scientific">Desulfovibrio ferrophilus</name>
    <dbReference type="NCBI Taxonomy" id="241368"/>
    <lineage>
        <taxon>Bacteria</taxon>
        <taxon>Pseudomonadati</taxon>
        <taxon>Thermodesulfobacteriota</taxon>
        <taxon>Desulfovibrionia</taxon>
        <taxon>Desulfovibrionales</taxon>
        <taxon>Desulfovibrionaceae</taxon>
        <taxon>Desulfovibrio</taxon>
    </lineage>
</organism>
<reference evidence="1 2" key="1">
    <citation type="journal article" date="2018" name="Sci. Adv.">
        <title>Multi-heme cytochromes provide a pathway for survival in energy-limited environments.</title>
        <authorList>
            <person name="Deng X."/>
            <person name="Dohmae N."/>
            <person name="Nealson K.H."/>
            <person name="Hashimoto K."/>
            <person name="Okamoto A."/>
        </authorList>
    </citation>
    <scope>NUCLEOTIDE SEQUENCE [LARGE SCALE GENOMIC DNA]</scope>
    <source>
        <strain evidence="1 2">IS5</strain>
    </source>
</reference>
<dbReference type="OrthoDB" id="5470981at2"/>
<dbReference type="AlphaFoldDB" id="A0A2Z6AWP8"/>
<dbReference type="KEGG" id="dfl:DFE_0951"/>
<dbReference type="PROSITE" id="PS51257">
    <property type="entry name" value="PROKAR_LIPOPROTEIN"/>
    <property type="match status" value="1"/>
</dbReference>
<name>A0A2Z6AWP8_9BACT</name>
<dbReference type="Proteomes" id="UP000269883">
    <property type="component" value="Chromosome"/>
</dbReference>
<protein>
    <submittedName>
        <fullName evidence="1">Putative lipoprotein</fullName>
    </submittedName>
</protein>
<keyword evidence="2" id="KW-1185">Reference proteome</keyword>
<accession>A0A2Z6AWP8</accession>
<evidence type="ECO:0000313" key="2">
    <source>
        <dbReference type="Proteomes" id="UP000269883"/>
    </source>
</evidence>
<evidence type="ECO:0000313" key="1">
    <source>
        <dbReference type="EMBL" id="BBD07677.1"/>
    </source>
</evidence>
<dbReference type="RefSeq" id="WP_126377141.1">
    <property type="nucleotide sequence ID" value="NZ_AP017378.1"/>
</dbReference>
<keyword evidence="1" id="KW-0449">Lipoprotein</keyword>
<dbReference type="EMBL" id="AP017378">
    <property type="protein sequence ID" value="BBD07677.1"/>
    <property type="molecule type" value="Genomic_DNA"/>
</dbReference>
<gene>
    <name evidence="1" type="ORF">DFE_0951</name>
</gene>
<sequence>MTPARSWRAALLILLALAVSMAVSGCGKKGWPEPSDSEHVITIAEVSGTLNNGCLFVDATLGGAWKNVEAVYLKYGPADCPECPFTPTASIEFIPGQGNTMLAKGRLSLQACGLDAPEGYRWQIEVANRHAILRPVASEVMNTF</sequence>
<proteinExistence type="predicted"/>